<gene>
    <name evidence="1" type="ORF">F7725_023634</name>
</gene>
<protein>
    <submittedName>
        <fullName evidence="1">Uncharacterized protein</fullName>
    </submittedName>
</protein>
<comment type="caution">
    <text evidence="1">The sequence shown here is derived from an EMBL/GenBank/DDBJ whole genome shotgun (WGS) entry which is preliminary data.</text>
</comment>
<keyword evidence="2" id="KW-1185">Reference proteome</keyword>
<reference evidence="1 2" key="1">
    <citation type="submission" date="2020-03" db="EMBL/GenBank/DDBJ databases">
        <title>Dissostichus mawsoni Genome sequencing and assembly.</title>
        <authorList>
            <person name="Park H."/>
        </authorList>
    </citation>
    <scope>NUCLEOTIDE SEQUENCE [LARGE SCALE GENOMIC DNA]</scope>
    <source>
        <strain evidence="1">DM0001</strain>
        <tissue evidence="1">Muscle</tissue>
    </source>
</reference>
<dbReference type="EMBL" id="JAAKFY010000019">
    <property type="protein sequence ID" value="KAF3841683.1"/>
    <property type="molecule type" value="Genomic_DNA"/>
</dbReference>
<proteinExistence type="predicted"/>
<dbReference type="Proteomes" id="UP000518266">
    <property type="component" value="Unassembled WGS sequence"/>
</dbReference>
<dbReference type="AlphaFoldDB" id="A0A7J5XXX6"/>
<name>A0A7J5XXX6_DISMA</name>
<organism evidence="1 2">
    <name type="scientific">Dissostichus mawsoni</name>
    <name type="common">Antarctic cod</name>
    <dbReference type="NCBI Taxonomy" id="36200"/>
    <lineage>
        <taxon>Eukaryota</taxon>
        <taxon>Metazoa</taxon>
        <taxon>Chordata</taxon>
        <taxon>Craniata</taxon>
        <taxon>Vertebrata</taxon>
        <taxon>Euteleostomi</taxon>
        <taxon>Actinopterygii</taxon>
        <taxon>Neopterygii</taxon>
        <taxon>Teleostei</taxon>
        <taxon>Neoteleostei</taxon>
        <taxon>Acanthomorphata</taxon>
        <taxon>Eupercaria</taxon>
        <taxon>Perciformes</taxon>
        <taxon>Notothenioidei</taxon>
        <taxon>Nototheniidae</taxon>
        <taxon>Dissostichus</taxon>
    </lineage>
</organism>
<accession>A0A7J5XXX6</accession>
<sequence length="140" mass="15610">MNARPLELPAMRPVSGVESTSIRFFHTPAEDGSERPPPVIVAAAQFEVEQQGGVRHQIQTVCVHQRLTAQSVTHLETWGVDPPCGERRRSGAEVGGEFLQRQVHLAGASQSQQTRKQRCQRLHEDARALLVRLLVAQQFE</sequence>
<evidence type="ECO:0000313" key="1">
    <source>
        <dbReference type="EMBL" id="KAF3841683.1"/>
    </source>
</evidence>
<evidence type="ECO:0000313" key="2">
    <source>
        <dbReference type="Proteomes" id="UP000518266"/>
    </source>
</evidence>